<reference evidence="6 8" key="1">
    <citation type="submission" date="2016-11" db="EMBL/GenBank/DDBJ databases">
        <authorList>
            <person name="Klemetsen T."/>
        </authorList>
    </citation>
    <scope>NUCLEOTIDE SEQUENCE [LARGE SCALE GENOMIC DNA]</scope>
    <source>
        <strain evidence="6">MT 2528</strain>
    </source>
</reference>
<evidence type="ECO:0000313" key="6">
    <source>
        <dbReference type="EMBL" id="SGY95636.1"/>
    </source>
</evidence>
<dbReference type="GO" id="GO:0008716">
    <property type="term" value="F:D-alanine-D-alanine ligase activity"/>
    <property type="evidence" value="ECO:0007669"/>
    <property type="project" value="InterPro"/>
</dbReference>
<keyword evidence="4" id="KW-0547">Nucleotide-binding</keyword>
<evidence type="ECO:0000313" key="7">
    <source>
        <dbReference type="EMBL" id="SGZ07716.1"/>
    </source>
</evidence>
<sequence length="388" mass="43110">MKNKTFTTEQIKWIRRTLKIAVVHGGEKSQSDSYIYENFSPRSTKTYEPVAYDIAAALNESGFEHVEVLAENIDLPSKLKVLGIDLVITNSGGLQGFDSMCHLPSILEMLGVPYVGHSPMTAGVLDNKHLFKHEIHAAGIPTAPFVTIGHGENVNDDAKRIMLDLIEQEFGEVFIVKPVSGRASVHVYPVFNRADLADMVELVQKATRNTVMIEPFLSGREFVVAVAGSTVFKDGVLVVRDEPFTFSITERVLAEGEAIFTSMDVKPITDDRLLKVEEPELRSALAEIGSKIYTQMGLQTLVRVDLRMDANGKLFVLEANPKPDLKRPEGSKLSIVCHDLSGEGMTYHDLIQSLVFNRLGYLYNHRSTTLAHCFTDEFFSLATAYESL</sequence>
<evidence type="ECO:0000256" key="1">
    <source>
        <dbReference type="ARBA" id="ARBA00010871"/>
    </source>
</evidence>
<dbReference type="InterPro" id="IPR016185">
    <property type="entry name" value="PreATP-grasp_dom_sf"/>
</dbReference>
<dbReference type="InterPro" id="IPR013815">
    <property type="entry name" value="ATP_grasp_subdomain_1"/>
</dbReference>
<dbReference type="PANTHER" id="PTHR23132">
    <property type="entry name" value="D-ALANINE--D-ALANINE LIGASE"/>
    <property type="match status" value="1"/>
</dbReference>
<protein>
    <submittedName>
        <fullName evidence="7">D-alanylalanine synthetase</fullName>
    </submittedName>
</protein>
<dbReference type="PANTHER" id="PTHR23132:SF23">
    <property type="entry name" value="D-ALANINE--D-ALANINE LIGASE B"/>
    <property type="match status" value="1"/>
</dbReference>
<dbReference type="InterPro" id="IPR011095">
    <property type="entry name" value="Dala_Dala_lig_C"/>
</dbReference>
<keyword evidence="8" id="KW-1185">Reference proteome</keyword>
<evidence type="ECO:0000259" key="5">
    <source>
        <dbReference type="PROSITE" id="PS50975"/>
    </source>
</evidence>
<dbReference type="Gene3D" id="3.30.1490.20">
    <property type="entry name" value="ATP-grasp fold, A domain"/>
    <property type="match status" value="1"/>
</dbReference>
<dbReference type="GO" id="GO:0071555">
    <property type="term" value="P:cell wall organization"/>
    <property type="evidence" value="ECO:0007669"/>
    <property type="project" value="UniProtKB-KW"/>
</dbReference>
<dbReference type="GO" id="GO:0046872">
    <property type="term" value="F:metal ion binding"/>
    <property type="evidence" value="ECO:0007669"/>
    <property type="project" value="InterPro"/>
</dbReference>
<feature type="domain" description="ATP-grasp" evidence="5">
    <location>
        <begin position="132"/>
        <end position="356"/>
    </location>
</feature>
<dbReference type="AlphaFoldDB" id="A0A090KAT7"/>
<dbReference type="OrthoDB" id="9813261at2"/>
<keyword evidence="3" id="KW-0961">Cell wall biogenesis/degradation</keyword>
<dbReference type="EMBL" id="FPLD01000086">
    <property type="protein sequence ID" value="SGZ07716.1"/>
    <property type="molecule type" value="Genomic_DNA"/>
</dbReference>
<dbReference type="STRING" id="80854.MVIS_3021"/>
<dbReference type="PATRIC" id="fig|80854.5.peg.3203"/>
<comment type="similarity">
    <text evidence="1">Belongs to the D-alanine--D-alanine ligase family.</text>
</comment>
<evidence type="ECO:0000256" key="3">
    <source>
        <dbReference type="ARBA" id="ARBA00023316"/>
    </source>
</evidence>
<keyword evidence="4" id="KW-0067">ATP-binding</keyword>
<dbReference type="Proteomes" id="UP000183794">
    <property type="component" value="Unassembled WGS sequence"/>
</dbReference>
<dbReference type="EMBL" id="FPLJ01000065">
    <property type="protein sequence ID" value="SGY95636.1"/>
    <property type="molecule type" value="Genomic_DNA"/>
</dbReference>
<evidence type="ECO:0000313" key="9">
    <source>
        <dbReference type="Proteomes" id="UP000183794"/>
    </source>
</evidence>
<dbReference type="SUPFAM" id="SSF56059">
    <property type="entry name" value="Glutathione synthetase ATP-binding domain-like"/>
    <property type="match status" value="1"/>
</dbReference>
<dbReference type="KEGG" id="mvs:MVIS_3021"/>
<dbReference type="Pfam" id="PF07478">
    <property type="entry name" value="Dala_Dala_lig_C"/>
    <property type="match status" value="1"/>
</dbReference>
<dbReference type="RefSeq" id="WP_045111082.1">
    <property type="nucleotide sequence ID" value="NZ_CAWQZC010000031.1"/>
</dbReference>
<dbReference type="Gene3D" id="3.40.50.20">
    <property type="match status" value="1"/>
</dbReference>
<dbReference type="InterPro" id="IPR011761">
    <property type="entry name" value="ATP-grasp"/>
</dbReference>
<dbReference type="PROSITE" id="PS50975">
    <property type="entry name" value="ATP_GRASP"/>
    <property type="match status" value="1"/>
</dbReference>
<evidence type="ECO:0000256" key="2">
    <source>
        <dbReference type="ARBA" id="ARBA00022598"/>
    </source>
</evidence>
<evidence type="ECO:0000313" key="8">
    <source>
        <dbReference type="Proteomes" id="UP000182660"/>
    </source>
</evidence>
<dbReference type="Proteomes" id="UP000182660">
    <property type="component" value="Unassembled WGS sequence"/>
</dbReference>
<gene>
    <name evidence="6" type="ORF">MT2528_3039</name>
    <name evidence="7" type="ORF">NVI5450_3236</name>
</gene>
<accession>A0A090KAT7</accession>
<dbReference type="Gene3D" id="3.30.470.20">
    <property type="entry name" value="ATP-grasp fold, B domain"/>
    <property type="match status" value="1"/>
</dbReference>
<dbReference type="SUPFAM" id="SSF52440">
    <property type="entry name" value="PreATP-grasp domain"/>
    <property type="match status" value="1"/>
</dbReference>
<reference evidence="7 9" key="2">
    <citation type="submission" date="2016-11" db="EMBL/GenBank/DDBJ databases">
        <authorList>
            <person name="Jaros S."/>
            <person name="Januszkiewicz K."/>
            <person name="Wedrychowicz H."/>
        </authorList>
    </citation>
    <scope>NUCLEOTIDE SEQUENCE [LARGE SCALE GENOMIC DNA]</scope>
    <source>
        <strain evidence="7">NVI 5450</strain>
    </source>
</reference>
<dbReference type="GeneID" id="61296880"/>
<keyword evidence="2" id="KW-0436">Ligase</keyword>
<evidence type="ECO:0000256" key="4">
    <source>
        <dbReference type="PROSITE-ProRule" id="PRU00409"/>
    </source>
</evidence>
<dbReference type="GO" id="GO:0005524">
    <property type="term" value="F:ATP binding"/>
    <property type="evidence" value="ECO:0007669"/>
    <property type="project" value="UniProtKB-UniRule"/>
</dbReference>
<organism evidence="7 9">
    <name type="scientific">Moritella viscosa</name>
    <dbReference type="NCBI Taxonomy" id="80854"/>
    <lineage>
        <taxon>Bacteria</taxon>
        <taxon>Pseudomonadati</taxon>
        <taxon>Pseudomonadota</taxon>
        <taxon>Gammaproteobacteria</taxon>
        <taxon>Alteromonadales</taxon>
        <taxon>Moritellaceae</taxon>
        <taxon>Moritella</taxon>
    </lineage>
</organism>
<proteinExistence type="inferred from homology"/>
<name>A0A090KAT7_9GAMM</name>
<dbReference type="HOGENOM" id="CLU_721497_0_0_6"/>